<name>A0A6J4TWM1_9ACTN</name>
<evidence type="ECO:0000313" key="1">
    <source>
        <dbReference type="EMBL" id="CAA9534345.1"/>
    </source>
</evidence>
<sequence length="66" mass="7553">MAKLRCSCRQGVDVWGEVWWAGEGPRWVFFDDDKTSETYSQRIGRCPGCGKAFERKDMISPPVPEV</sequence>
<protein>
    <submittedName>
        <fullName evidence="1">Uncharacterized protein</fullName>
    </submittedName>
</protein>
<reference evidence="1" key="1">
    <citation type="submission" date="2020-02" db="EMBL/GenBank/DDBJ databases">
        <authorList>
            <person name="Meier V. D."/>
        </authorList>
    </citation>
    <scope>NUCLEOTIDE SEQUENCE</scope>
    <source>
        <strain evidence="1">AVDCRST_MAG05</strain>
    </source>
</reference>
<accession>A0A6J4TWM1</accession>
<gene>
    <name evidence="1" type="ORF">AVDCRST_MAG05-4706</name>
</gene>
<organism evidence="1">
    <name type="scientific">uncultured Rubrobacteraceae bacterium</name>
    <dbReference type="NCBI Taxonomy" id="349277"/>
    <lineage>
        <taxon>Bacteria</taxon>
        <taxon>Bacillati</taxon>
        <taxon>Actinomycetota</taxon>
        <taxon>Rubrobacteria</taxon>
        <taxon>Rubrobacterales</taxon>
        <taxon>Rubrobacteraceae</taxon>
        <taxon>environmental samples</taxon>
    </lineage>
</organism>
<proteinExistence type="predicted"/>
<dbReference type="AlphaFoldDB" id="A0A6J4TWM1"/>
<dbReference type="EMBL" id="CADCVM010000510">
    <property type="protein sequence ID" value="CAA9534345.1"/>
    <property type="molecule type" value="Genomic_DNA"/>
</dbReference>